<gene>
    <name evidence="9 13" type="primary">ung</name>
    <name evidence="13" type="ORF">ISU02_08575</name>
</gene>
<evidence type="ECO:0000256" key="1">
    <source>
        <dbReference type="ARBA" id="ARBA00001400"/>
    </source>
</evidence>
<dbReference type="EC" id="3.2.2.27" evidence="4 9"/>
<evidence type="ECO:0000256" key="3">
    <source>
        <dbReference type="ARBA" id="ARBA00008184"/>
    </source>
</evidence>
<keyword evidence="6 9" id="KW-0227">DNA damage</keyword>
<comment type="subcellular location">
    <subcellularLocation>
        <location evidence="9">Cytoplasm</location>
    </subcellularLocation>
</comment>
<dbReference type="InterPro" id="IPR036895">
    <property type="entry name" value="Uracil-DNA_glycosylase-like_sf"/>
</dbReference>
<evidence type="ECO:0000256" key="11">
    <source>
        <dbReference type="RuleBase" id="RU003780"/>
    </source>
</evidence>
<dbReference type="RefSeq" id="WP_194701400.1">
    <property type="nucleotide sequence ID" value="NZ_JADKNH010000004.1"/>
</dbReference>
<evidence type="ECO:0000256" key="7">
    <source>
        <dbReference type="ARBA" id="ARBA00022801"/>
    </source>
</evidence>
<dbReference type="NCBIfam" id="NF003589">
    <property type="entry name" value="PRK05254.1-2"/>
    <property type="match status" value="1"/>
</dbReference>
<name>A0ABR9ZRT9_9FIRM</name>
<feature type="active site" description="Proton acceptor" evidence="9 10">
    <location>
        <position position="65"/>
    </location>
</feature>
<protein>
    <recommendedName>
        <fullName evidence="5 9">Uracil-DNA glycosylase</fullName>
        <shortName evidence="9">UDG</shortName>
        <ecNumber evidence="4 9">3.2.2.27</ecNumber>
    </recommendedName>
</protein>
<comment type="function">
    <text evidence="2 9 11">Excises uracil residues from the DNA which can arise as a result of misincorporation of dUMP residues by DNA polymerase or due to deamination of cytosine.</text>
</comment>
<dbReference type="NCBIfam" id="NF003588">
    <property type="entry name" value="PRK05254.1-1"/>
    <property type="match status" value="1"/>
</dbReference>
<evidence type="ECO:0000256" key="6">
    <source>
        <dbReference type="ARBA" id="ARBA00022763"/>
    </source>
</evidence>
<dbReference type="CDD" id="cd10027">
    <property type="entry name" value="UDG-F1-like"/>
    <property type="match status" value="1"/>
</dbReference>
<dbReference type="Proteomes" id="UP000614200">
    <property type="component" value="Unassembled WGS sequence"/>
</dbReference>
<dbReference type="EMBL" id="JADKNH010000004">
    <property type="protein sequence ID" value="MBF4693173.1"/>
    <property type="molecule type" value="Genomic_DNA"/>
</dbReference>
<dbReference type="PANTHER" id="PTHR11264">
    <property type="entry name" value="URACIL-DNA GLYCOSYLASE"/>
    <property type="match status" value="1"/>
</dbReference>
<dbReference type="InterPro" id="IPR005122">
    <property type="entry name" value="Uracil-DNA_glycosylase-like"/>
</dbReference>
<dbReference type="InterPro" id="IPR002043">
    <property type="entry name" value="UDG_fam1"/>
</dbReference>
<dbReference type="SUPFAM" id="SSF52141">
    <property type="entry name" value="Uracil-DNA glycosylase-like"/>
    <property type="match status" value="1"/>
</dbReference>
<keyword evidence="14" id="KW-1185">Reference proteome</keyword>
<keyword evidence="13" id="KW-0326">Glycosidase</keyword>
<dbReference type="NCBIfam" id="NF003592">
    <property type="entry name" value="PRK05254.1-5"/>
    <property type="match status" value="1"/>
</dbReference>
<evidence type="ECO:0000256" key="9">
    <source>
        <dbReference type="HAMAP-Rule" id="MF_00148"/>
    </source>
</evidence>
<evidence type="ECO:0000256" key="4">
    <source>
        <dbReference type="ARBA" id="ARBA00012030"/>
    </source>
</evidence>
<organism evidence="13 14">
    <name type="scientific">Fusibacter ferrireducens</name>
    <dbReference type="NCBI Taxonomy" id="2785058"/>
    <lineage>
        <taxon>Bacteria</taxon>
        <taxon>Bacillati</taxon>
        <taxon>Bacillota</taxon>
        <taxon>Clostridia</taxon>
        <taxon>Eubacteriales</taxon>
        <taxon>Eubacteriales Family XII. Incertae Sedis</taxon>
        <taxon>Fusibacter</taxon>
    </lineage>
</organism>
<evidence type="ECO:0000259" key="12">
    <source>
        <dbReference type="SMART" id="SM00986"/>
    </source>
</evidence>
<dbReference type="NCBIfam" id="NF003591">
    <property type="entry name" value="PRK05254.1-4"/>
    <property type="match status" value="1"/>
</dbReference>
<evidence type="ECO:0000256" key="5">
    <source>
        <dbReference type="ARBA" id="ARBA00018429"/>
    </source>
</evidence>
<keyword evidence="9" id="KW-0963">Cytoplasm</keyword>
<keyword evidence="7 9" id="KW-0378">Hydrolase</keyword>
<dbReference type="NCBIfam" id="TIGR00628">
    <property type="entry name" value="ung"/>
    <property type="match status" value="1"/>
</dbReference>
<comment type="catalytic activity">
    <reaction evidence="1 9 11">
        <text>Hydrolyzes single-stranded DNA or mismatched double-stranded DNA and polynucleotides, releasing free uracil.</text>
        <dbReference type="EC" id="3.2.2.27"/>
    </reaction>
</comment>
<evidence type="ECO:0000256" key="8">
    <source>
        <dbReference type="ARBA" id="ARBA00023204"/>
    </source>
</evidence>
<sequence length="223" mass="25491">MKKIFENDWQELLSPEFEKDYYQHLRQFLIHEYRTQKIYPLKEDLYNAFRLTAYKEVKVVILGQDPYHGAGQAHGLCFSVLKGVKTPPSLVNIYKELARDLGCKIPTHGNLTAWAEQGVLLLNTVLTVRAGEANSHRQKGWETFTDSVIALLNNREEPIIFMLWGNPAQTKIKLITKPQHLILKSTHPSPLSAHRGFLGCGHFSKANAFLESRGLTPINWQIE</sequence>
<dbReference type="SMART" id="SM00986">
    <property type="entry name" value="UDG"/>
    <property type="match status" value="1"/>
</dbReference>
<dbReference type="Gene3D" id="3.40.470.10">
    <property type="entry name" value="Uracil-DNA glycosylase-like domain"/>
    <property type="match status" value="1"/>
</dbReference>
<accession>A0ABR9ZRT9</accession>
<evidence type="ECO:0000256" key="10">
    <source>
        <dbReference type="PROSITE-ProRule" id="PRU10072"/>
    </source>
</evidence>
<dbReference type="HAMAP" id="MF_00148">
    <property type="entry name" value="UDG"/>
    <property type="match status" value="1"/>
</dbReference>
<proteinExistence type="inferred from homology"/>
<comment type="caution">
    <text evidence="13">The sequence shown here is derived from an EMBL/GenBank/DDBJ whole genome shotgun (WGS) entry which is preliminary data.</text>
</comment>
<evidence type="ECO:0000256" key="2">
    <source>
        <dbReference type="ARBA" id="ARBA00002631"/>
    </source>
</evidence>
<keyword evidence="8 9" id="KW-0234">DNA repair</keyword>
<evidence type="ECO:0000313" key="13">
    <source>
        <dbReference type="EMBL" id="MBF4693173.1"/>
    </source>
</evidence>
<dbReference type="InterPro" id="IPR018085">
    <property type="entry name" value="Ura-DNA_Glyclase_AS"/>
</dbReference>
<dbReference type="PANTHER" id="PTHR11264:SF0">
    <property type="entry name" value="URACIL-DNA GLYCOSYLASE"/>
    <property type="match status" value="1"/>
</dbReference>
<reference evidence="13 14" key="1">
    <citation type="submission" date="2020-11" db="EMBL/GenBank/DDBJ databases">
        <title>Fusibacter basophilias sp. nov.</title>
        <authorList>
            <person name="Qiu D."/>
        </authorList>
    </citation>
    <scope>NUCLEOTIDE SEQUENCE [LARGE SCALE GENOMIC DNA]</scope>
    <source>
        <strain evidence="13 14">Q10-2</strain>
    </source>
</reference>
<evidence type="ECO:0000313" key="14">
    <source>
        <dbReference type="Proteomes" id="UP000614200"/>
    </source>
</evidence>
<dbReference type="Pfam" id="PF03167">
    <property type="entry name" value="UDG"/>
    <property type="match status" value="1"/>
</dbReference>
<dbReference type="PROSITE" id="PS00130">
    <property type="entry name" value="U_DNA_GLYCOSYLASE"/>
    <property type="match status" value="1"/>
</dbReference>
<feature type="domain" description="Uracil-DNA glycosylase-like" evidence="12">
    <location>
        <begin position="50"/>
        <end position="210"/>
    </location>
</feature>
<dbReference type="GO" id="GO:0004844">
    <property type="term" value="F:uracil DNA N-glycosylase activity"/>
    <property type="evidence" value="ECO:0007669"/>
    <property type="project" value="UniProtKB-EC"/>
</dbReference>
<comment type="similarity">
    <text evidence="3 9 11">Belongs to the uracil-DNA glycosylase (UDG) superfamily. UNG family.</text>
</comment>
<dbReference type="SMART" id="SM00987">
    <property type="entry name" value="UreE_C"/>
    <property type="match status" value="1"/>
</dbReference>